<dbReference type="InterPro" id="IPR001108">
    <property type="entry name" value="Peptidase_A22A"/>
</dbReference>
<feature type="non-terminal residue" evidence="2">
    <location>
        <position position="1"/>
    </location>
</feature>
<dbReference type="GeneID" id="20227620"/>
<dbReference type="Proteomes" id="UP000002729">
    <property type="component" value="Unassembled WGS sequence"/>
</dbReference>
<dbReference type="AlphaFoldDB" id="F0YT43"/>
<keyword evidence="1" id="KW-1133">Transmembrane helix</keyword>
<dbReference type="GO" id="GO:0006509">
    <property type="term" value="P:membrane protein ectodomain proteolysis"/>
    <property type="evidence" value="ECO:0007669"/>
    <property type="project" value="TreeGrafter"/>
</dbReference>
<dbReference type="GO" id="GO:0034205">
    <property type="term" value="P:amyloid-beta formation"/>
    <property type="evidence" value="ECO:0007669"/>
    <property type="project" value="TreeGrafter"/>
</dbReference>
<dbReference type="GO" id="GO:0007219">
    <property type="term" value="P:Notch signaling pathway"/>
    <property type="evidence" value="ECO:0007669"/>
    <property type="project" value="TreeGrafter"/>
</dbReference>
<dbReference type="GO" id="GO:0016485">
    <property type="term" value="P:protein processing"/>
    <property type="evidence" value="ECO:0007669"/>
    <property type="project" value="InterPro"/>
</dbReference>
<dbReference type="EMBL" id="GL834279">
    <property type="protein sequence ID" value="EGB01716.1"/>
    <property type="molecule type" value="Genomic_DNA"/>
</dbReference>
<dbReference type="InParanoid" id="F0YT43"/>
<dbReference type="PANTHER" id="PTHR10202:SF25">
    <property type="entry name" value="PRESENILIN SPE-4"/>
    <property type="match status" value="1"/>
</dbReference>
<name>F0YT43_AURAN</name>
<dbReference type="GO" id="GO:0055074">
    <property type="term" value="P:calcium ion homeostasis"/>
    <property type="evidence" value="ECO:0007669"/>
    <property type="project" value="TreeGrafter"/>
</dbReference>
<feature type="transmembrane region" description="Helical" evidence="1">
    <location>
        <begin position="120"/>
        <end position="140"/>
    </location>
</feature>
<sequence length="183" mass="18473">APEHGAPEALAHPALVVVCAALAWPFLCLDERSLWATLGALAVQAPCGPFRLVLDRRQERIWMSEPHGFPPGLIYETPSGFNLGARPARSAPRAPAVARDGTGDFLFYGVVAGRAAMRGAAPAAATAAGVLLGNVANVVWSHRSGGDSVPALPMAIAAGLAAYVAAVGAALPLLAGLGGAALV</sequence>
<dbReference type="OrthoDB" id="432970at2759"/>
<dbReference type="InterPro" id="IPR042524">
    <property type="entry name" value="Presenilin_C"/>
</dbReference>
<feature type="transmembrane region" description="Helical" evidence="1">
    <location>
        <begin position="160"/>
        <end position="182"/>
    </location>
</feature>
<dbReference type="RefSeq" id="XP_009043585.1">
    <property type="nucleotide sequence ID" value="XM_009045337.1"/>
</dbReference>
<accession>F0YT43</accession>
<organism evidence="3">
    <name type="scientific">Aureococcus anophagefferens</name>
    <name type="common">Harmful bloom alga</name>
    <dbReference type="NCBI Taxonomy" id="44056"/>
    <lineage>
        <taxon>Eukaryota</taxon>
        <taxon>Sar</taxon>
        <taxon>Stramenopiles</taxon>
        <taxon>Ochrophyta</taxon>
        <taxon>Pelagophyceae</taxon>
        <taxon>Pelagomonadales</taxon>
        <taxon>Pelagomonadaceae</taxon>
        <taxon>Aureococcus</taxon>
    </lineage>
</organism>
<evidence type="ECO:0000313" key="2">
    <source>
        <dbReference type="EMBL" id="EGB01716.1"/>
    </source>
</evidence>
<keyword evidence="3" id="KW-1185">Reference proteome</keyword>
<evidence type="ECO:0000256" key="1">
    <source>
        <dbReference type="SAM" id="Phobius"/>
    </source>
</evidence>
<reference evidence="2 3" key="1">
    <citation type="journal article" date="2011" name="Proc. Natl. Acad. Sci. U.S.A.">
        <title>Niche of harmful alga Aureococcus anophagefferens revealed through ecogenomics.</title>
        <authorList>
            <person name="Gobler C.J."/>
            <person name="Berry D.L."/>
            <person name="Dyhrman S.T."/>
            <person name="Wilhelm S.W."/>
            <person name="Salamov A."/>
            <person name="Lobanov A.V."/>
            <person name="Zhang Y."/>
            <person name="Collier J.L."/>
            <person name="Wurch L.L."/>
            <person name="Kustka A.B."/>
            <person name="Dill B.D."/>
            <person name="Shah M."/>
            <person name="VerBerkmoes N.C."/>
            <person name="Kuo A."/>
            <person name="Terry A."/>
            <person name="Pangilinan J."/>
            <person name="Lindquist E.A."/>
            <person name="Lucas S."/>
            <person name="Paulsen I.T."/>
            <person name="Hattenrath-Lehmann T.K."/>
            <person name="Talmage S.C."/>
            <person name="Walker E.A."/>
            <person name="Koch F."/>
            <person name="Burson A.M."/>
            <person name="Marcoval M.A."/>
            <person name="Tang Y.Z."/>
            <person name="Lecleir G.R."/>
            <person name="Coyne K.J."/>
            <person name="Berg G.M."/>
            <person name="Bertrand E.M."/>
            <person name="Saito M.A."/>
            <person name="Gladyshev V.N."/>
            <person name="Grigoriev I.V."/>
        </authorList>
    </citation>
    <scope>NUCLEOTIDE SEQUENCE [LARGE SCALE GENOMIC DNA]</scope>
    <source>
        <strain evidence="3">CCMP 1984</strain>
    </source>
</reference>
<proteinExistence type="predicted"/>
<dbReference type="PANTHER" id="PTHR10202">
    <property type="entry name" value="PRESENILIN"/>
    <property type="match status" value="1"/>
</dbReference>
<dbReference type="GO" id="GO:0042500">
    <property type="term" value="F:aspartic endopeptidase activity, intramembrane cleaving"/>
    <property type="evidence" value="ECO:0007669"/>
    <property type="project" value="InterPro"/>
</dbReference>
<dbReference type="Gene3D" id="1.10.472.100">
    <property type="entry name" value="Presenilin"/>
    <property type="match status" value="1"/>
</dbReference>
<evidence type="ECO:0000313" key="3">
    <source>
        <dbReference type="Proteomes" id="UP000002729"/>
    </source>
</evidence>
<keyword evidence="1" id="KW-0812">Transmembrane</keyword>
<dbReference type="KEGG" id="aaf:AURANDRAFT_69565"/>
<keyword evidence="1" id="KW-0472">Membrane</keyword>
<dbReference type="GO" id="GO:0070765">
    <property type="term" value="C:gamma-secretase complex"/>
    <property type="evidence" value="ECO:0007669"/>
    <property type="project" value="TreeGrafter"/>
</dbReference>
<feature type="transmembrane region" description="Helical" evidence="1">
    <location>
        <begin position="9"/>
        <end position="27"/>
    </location>
</feature>
<protein>
    <submittedName>
        <fullName evidence="2">Uncharacterized protein</fullName>
    </submittedName>
</protein>
<gene>
    <name evidence="2" type="ORF">AURANDRAFT_69565</name>
</gene>